<dbReference type="EMBL" id="WOWR01000001">
    <property type="protein sequence ID" value="KAF0256860.1"/>
    <property type="molecule type" value="Genomic_DNA"/>
</dbReference>
<evidence type="ECO:0000313" key="1">
    <source>
        <dbReference type="EMBL" id="KAF0256860.1"/>
    </source>
</evidence>
<evidence type="ECO:0000313" key="2">
    <source>
        <dbReference type="EMBL" id="MDF3870718.1"/>
    </source>
</evidence>
<protein>
    <submittedName>
        <fullName evidence="1">Uncharacterized protein</fullName>
    </submittedName>
</protein>
<name>A0A1X0ZFD9_PSEPU</name>
<organism evidence="1 3">
    <name type="scientific">Pseudomonas putida</name>
    <name type="common">Arthrobacter siderocapsulatus</name>
    <dbReference type="NCBI Taxonomy" id="303"/>
    <lineage>
        <taxon>Bacteria</taxon>
        <taxon>Pseudomonadati</taxon>
        <taxon>Pseudomonadota</taxon>
        <taxon>Gammaproteobacteria</taxon>
        <taxon>Pseudomonadales</taxon>
        <taxon>Pseudomonadaceae</taxon>
        <taxon>Pseudomonas</taxon>
    </lineage>
</organism>
<reference evidence="1 3" key="1">
    <citation type="submission" date="2019-12" db="EMBL/GenBank/DDBJ databases">
        <authorList>
            <person name="Woiski C."/>
        </authorList>
    </citation>
    <scope>NUCLEOTIDE SEQUENCE [LARGE SCALE GENOMIC DNA]</scope>
    <source>
        <strain evidence="1 3">BOE100</strain>
    </source>
</reference>
<evidence type="ECO:0000313" key="3">
    <source>
        <dbReference type="Proteomes" id="UP000442695"/>
    </source>
</evidence>
<gene>
    <name evidence="1" type="ORF">GN299_01540</name>
    <name evidence="2" type="ORF">P3W50_09560</name>
</gene>
<dbReference type="Proteomes" id="UP000442695">
    <property type="component" value="Unassembled WGS sequence"/>
</dbReference>
<dbReference type="EMBL" id="JARJLO010000142">
    <property type="protein sequence ID" value="MDF3870718.1"/>
    <property type="molecule type" value="Genomic_DNA"/>
</dbReference>
<dbReference type="Proteomes" id="UP001217741">
    <property type="component" value="Unassembled WGS sequence"/>
</dbReference>
<reference evidence="2" key="2">
    <citation type="submission" date="2023-03" db="EMBL/GenBank/DDBJ databases">
        <title>Draft assemblies of triclosan tolerant bacteria isolated from returned activated sludge.</title>
        <authorList>
            <person name="Van Hamelsveld S."/>
        </authorList>
    </citation>
    <scope>NUCLEOTIDE SEQUENCE</scope>
    <source>
        <strain evidence="2">GW210012_S60</strain>
    </source>
</reference>
<dbReference type="RefSeq" id="WP_049275845.1">
    <property type="nucleotide sequence ID" value="NZ_BBQL01000053.1"/>
</dbReference>
<sequence>MHNDDYSDQLSIPADQLPPGVFPPMPGFTIADLLYVAYQPTETLLEKRDIDPGLIRETSIAFASHLYQALEREDIQYQIASWYQKPYDHPEKRVHSVEIIAEQSGIITLKAVADSLKGSPLRQLGKDFYMEYIELAGYAIKNHILKLNDPEFDPFASRDSE</sequence>
<comment type="caution">
    <text evidence="1">The sequence shown here is derived from an EMBL/GenBank/DDBJ whole genome shotgun (WGS) entry which is preliminary data.</text>
</comment>
<dbReference type="AlphaFoldDB" id="A0A1X0ZFD9"/>
<accession>A0A1X0ZFD9</accession>
<proteinExistence type="predicted"/>